<dbReference type="InterPro" id="IPR002550">
    <property type="entry name" value="CNNM"/>
</dbReference>
<keyword evidence="6" id="KW-1185">Reference proteome</keyword>
<dbReference type="GO" id="GO:0030026">
    <property type="term" value="P:intracellular manganese ion homeostasis"/>
    <property type="evidence" value="ECO:0007669"/>
    <property type="project" value="TreeGrafter"/>
</dbReference>
<dbReference type="PROSITE" id="PS51846">
    <property type="entry name" value="CNNM"/>
    <property type="match status" value="1"/>
</dbReference>
<gene>
    <name evidence="5" type="ORF">BGZ65_006126</name>
</gene>
<proteinExistence type="predicted"/>
<dbReference type="PANTHER" id="PTHR12064:SF97">
    <property type="entry name" value="METAL TRANSPORTER CNNM-5"/>
    <property type="match status" value="1"/>
</dbReference>
<evidence type="ECO:0000256" key="3">
    <source>
        <dbReference type="SAM" id="Phobius"/>
    </source>
</evidence>
<comment type="caution">
    <text evidence="5">The sequence shown here is derived from an EMBL/GenBank/DDBJ whole genome shotgun (WGS) entry which is preliminary data.</text>
</comment>
<protein>
    <recommendedName>
        <fullName evidence="4">CNNM transmembrane domain-containing protein</fullName>
    </recommendedName>
</protein>
<dbReference type="OrthoDB" id="5353557at2759"/>
<dbReference type="GO" id="GO:0016020">
    <property type="term" value="C:membrane"/>
    <property type="evidence" value="ECO:0007669"/>
    <property type="project" value="UniProtKB-UniRule"/>
</dbReference>
<dbReference type="AlphaFoldDB" id="A0A9P6IJX2"/>
<keyword evidence="2 3" id="KW-1133">Transmembrane helix</keyword>
<dbReference type="GO" id="GO:0010960">
    <property type="term" value="P:magnesium ion homeostasis"/>
    <property type="evidence" value="ECO:0007669"/>
    <property type="project" value="InterPro"/>
</dbReference>
<evidence type="ECO:0000256" key="2">
    <source>
        <dbReference type="PROSITE-ProRule" id="PRU01193"/>
    </source>
</evidence>
<dbReference type="Proteomes" id="UP000749646">
    <property type="component" value="Unassembled WGS sequence"/>
</dbReference>
<dbReference type="PANTHER" id="PTHR12064">
    <property type="entry name" value="METAL TRANSPORTER CNNM"/>
    <property type="match status" value="1"/>
</dbReference>
<feature type="transmembrane region" description="Helical" evidence="3">
    <location>
        <begin position="81"/>
        <end position="99"/>
    </location>
</feature>
<organism evidence="5 6">
    <name type="scientific">Modicella reniformis</name>
    <dbReference type="NCBI Taxonomy" id="1440133"/>
    <lineage>
        <taxon>Eukaryota</taxon>
        <taxon>Fungi</taxon>
        <taxon>Fungi incertae sedis</taxon>
        <taxon>Mucoromycota</taxon>
        <taxon>Mortierellomycotina</taxon>
        <taxon>Mortierellomycetes</taxon>
        <taxon>Mortierellales</taxon>
        <taxon>Mortierellaceae</taxon>
        <taxon>Modicella</taxon>
    </lineage>
</organism>
<name>A0A9P6IJX2_9FUNG</name>
<dbReference type="EMBL" id="JAAAHW010010227">
    <property type="protein sequence ID" value="KAF9928716.1"/>
    <property type="molecule type" value="Genomic_DNA"/>
</dbReference>
<evidence type="ECO:0000313" key="5">
    <source>
        <dbReference type="EMBL" id="KAF9928716.1"/>
    </source>
</evidence>
<dbReference type="GO" id="GO:0005737">
    <property type="term" value="C:cytoplasm"/>
    <property type="evidence" value="ECO:0007669"/>
    <property type="project" value="TreeGrafter"/>
</dbReference>
<keyword evidence="2 3" id="KW-0812">Transmembrane</keyword>
<dbReference type="Pfam" id="PF01595">
    <property type="entry name" value="CNNM"/>
    <property type="match status" value="1"/>
</dbReference>
<feature type="domain" description="CNNM transmembrane" evidence="4">
    <location>
        <begin position="1"/>
        <end position="100"/>
    </location>
</feature>
<keyword evidence="1" id="KW-0677">Repeat</keyword>
<evidence type="ECO:0000256" key="1">
    <source>
        <dbReference type="ARBA" id="ARBA00022737"/>
    </source>
</evidence>
<evidence type="ECO:0000259" key="4">
    <source>
        <dbReference type="PROSITE" id="PS51846"/>
    </source>
</evidence>
<accession>A0A9P6IJX2</accession>
<dbReference type="InterPro" id="IPR045095">
    <property type="entry name" value="ACDP"/>
</dbReference>
<sequence length="100" mass="10568">MGLIIFLVLIGGVFAGLTIGLMGLDETNLHVMMASGTPKEQVHAATVYKLLSRGKHWVLVTLLLGNVIVNETLPVVLDSELGGGIVAILISTMLILVFGE</sequence>
<keyword evidence="2 3" id="KW-0472">Membrane</keyword>
<reference evidence="5" key="1">
    <citation type="journal article" date="2020" name="Fungal Divers.">
        <title>Resolving the Mortierellaceae phylogeny through synthesis of multi-gene phylogenetics and phylogenomics.</title>
        <authorList>
            <person name="Vandepol N."/>
            <person name="Liber J."/>
            <person name="Desiro A."/>
            <person name="Na H."/>
            <person name="Kennedy M."/>
            <person name="Barry K."/>
            <person name="Grigoriev I.V."/>
            <person name="Miller A.N."/>
            <person name="O'Donnell K."/>
            <person name="Stajich J.E."/>
            <person name="Bonito G."/>
        </authorList>
    </citation>
    <scope>NUCLEOTIDE SEQUENCE</scope>
    <source>
        <strain evidence="5">MES-2147</strain>
    </source>
</reference>
<evidence type="ECO:0000313" key="6">
    <source>
        <dbReference type="Proteomes" id="UP000749646"/>
    </source>
</evidence>